<keyword evidence="10" id="KW-1185">Reference proteome</keyword>
<feature type="transmembrane region" description="Helical" evidence="8">
    <location>
        <begin position="27"/>
        <end position="55"/>
    </location>
</feature>
<evidence type="ECO:0000256" key="1">
    <source>
        <dbReference type="ARBA" id="ARBA00004141"/>
    </source>
</evidence>
<dbReference type="PANTHER" id="PTHR10283:SF82">
    <property type="entry name" value="SOLUTE CARRIER FAMILY 13 MEMBER 2"/>
    <property type="match status" value="1"/>
</dbReference>
<evidence type="ECO:0000313" key="10">
    <source>
        <dbReference type="Proteomes" id="UP000712157"/>
    </source>
</evidence>
<keyword evidence="6 8" id="KW-0472">Membrane</keyword>
<comment type="subcellular location">
    <subcellularLocation>
        <location evidence="1">Membrane</location>
        <topology evidence="1">Multi-pass membrane protein</topology>
    </subcellularLocation>
</comment>
<comment type="caution">
    <text evidence="9">The sequence shown here is derived from an EMBL/GenBank/DDBJ whole genome shotgun (WGS) entry which is preliminary data.</text>
</comment>
<dbReference type="AlphaFoldDB" id="A0A949JZ33"/>
<gene>
    <name evidence="9" type="ORF">KTH89_11855</name>
</gene>
<feature type="transmembrane region" description="Helical" evidence="8">
    <location>
        <begin position="310"/>
        <end position="329"/>
    </location>
</feature>
<evidence type="ECO:0000256" key="3">
    <source>
        <dbReference type="ARBA" id="ARBA00020150"/>
    </source>
</evidence>
<proteinExistence type="inferred from homology"/>
<dbReference type="PANTHER" id="PTHR10283">
    <property type="entry name" value="SOLUTE CARRIER FAMILY 13 MEMBER"/>
    <property type="match status" value="1"/>
</dbReference>
<feature type="transmembrane region" description="Helical" evidence="8">
    <location>
        <begin position="112"/>
        <end position="145"/>
    </location>
</feature>
<evidence type="ECO:0000313" key="9">
    <source>
        <dbReference type="EMBL" id="MBU9737234.1"/>
    </source>
</evidence>
<feature type="transmembrane region" description="Helical" evidence="8">
    <location>
        <begin position="278"/>
        <end position="298"/>
    </location>
</feature>
<dbReference type="Proteomes" id="UP000712157">
    <property type="component" value="Unassembled WGS sequence"/>
</dbReference>
<evidence type="ECO:0000256" key="4">
    <source>
        <dbReference type="ARBA" id="ARBA00022692"/>
    </source>
</evidence>
<dbReference type="NCBIfam" id="TIGR00785">
    <property type="entry name" value="dass"/>
    <property type="match status" value="1"/>
</dbReference>
<protein>
    <recommendedName>
        <fullName evidence="3">Sodium-dependent dicarboxylate transporter SdcS</fullName>
    </recommendedName>
    <alternativeName>
        <fullName evidence="7">Na(+)/dicarboxylate symporter</fullName>
    </alternativeName>
</protein>
<organism evidence="9 10">
    <name type="scientific">Diplocloster agilis</name>
    <dbReference type="NCBI Taxonomy" id="2850323"/>
    <lineage>
        <taxon>Bacteria</taxon>
        <taxon>Bacillati</taxon>
        <taxon>Bacillota</taxon>
        <taxon>Clostridia</taxon>
        <taxon>Lachnospirales</taxon>
        <taxon>Lachnospiraceae</taxon>
        <taxon>Diplocloster</taxon>
    </lineage>
</organism>
<dbReference type="GO" id="GO:0005886">
    <property type="term" value="C:plasma membrane"/>
    <property type="evidence" value="ECO:0007669"/>
    <property type="project" value="TreeGrafter"/>
</dbReference>
<evidence type="ECO:0000256" key="2">
    <source>
        <dbReference type="ARBA" id="ARBA00006772"/>
    </source>
</evidence>
<feature type="transmembrane region" description="Helical" evidence="8">
    <location>
        <begin position="200"/>
        <end position="226"/>
    </location>
</feature>
<feature type="transmembrane region" description="Helical" evidence="8">
    <location>
        <begin position="390"/>
        <end position="407"/>
    </location>
</feature>
<dbReference type="Pfam" id="PF00939">
    <property type="entry name" value="Na_sulph_symp"/>
    <property type="match status" value="1"/>
</dbReference>
<feature type="transmembrane region" description="Helical" evidence="8">
    <location>
        <begin position="365"/>
        <end position="384"/>
    </location>
</feature>
<comment type="similarity">
    <text evidence="2">Belongs to the SLC13A/DASS transporter (TC 2.A.47) family. NADC subfamily.</text>
</comment>
<keyword evidence="5 8" id="KW-1133">Transmembrane helix</keyword>
<feature type="transmembrane region" description="Helical" evidence="8">
    <location>
        <begin position="255"/>
        <end position="272"/>
    </location>
</feature>
<keyword evidence="4 8" id="KW-0812">Transmembrane</keyword>
<sequence>MIIVVVFYVICSHITPPNGLTDTGWKALLLMICCVYTWVTEFIPIGISACFLLMLPAFLHIDSTSNVLVNFGITTMFFVMGALIIAKVFIDTGLGYRISLYITPLLGPKSKMVLLSLMLCGGLISSVLVDIPTAIILAGIALPLLKESGCEPGKSKYGKAVMMGIPIAAALGGIATPAGSGLNILTINLLNNVAGVNITFAQWTLIGAPIALVLLFVAWFVICLIYKPEIETVKGLDDIKKKRAELGPMSRNEKIFLIIFICVMVLWFTQSMTGIETAFVSLLAVCIFFLPGINLINWETARDAVSWESVLLMGSANALAMVLSTQGTAEWISNSILGAVSGASLAVLLMVVTAFGIFSHLLVPVANAVLAVCVPIVVVLAGSIGVNPLYLVLPLGFTASAVFIIPLDPIPLTTYGYGYWKLSEMAKPGLIISLIWIPVCAVGILLGRAIGII</sequence>
<dbReference type="GO" id="GO:0008514">
    <property type="term" value="F:organic anion transmembrane transporter activity"/>
    <property type="evidence" value="ECO:0007669"/>
    <property type="project" value="UniProtKB-ARBA"/>
</dbReference>
<evidence type="ECO:0000256" key="8">
    <source>
        <dbReference type="SAM" id="Phobius"/>
    </source>
</evidence>
<reference evidence="9" key="1">
    <citation type="submission" date="2021-06" db="EMBL/GenBank/DDBJ databases">
        <title>Description of novel taxa of the family Lachnospiraceae.</title>
        <authorList>
            <person name="Chaplin A.V."/>
            <person name="Sokolova S.R."/>
            <person name="Pikina A.P."/>
            <person name="Korzhanova M."/>
            <person name="Belova V."/>
            <person name="Korostin D."/>
            <person name="Efimov B.A."/>
        </authorList>
    </citation>
    <scope>NUCLEOTIDE SEQUENCE</scope>
    <source>
        <strain evidence="9">ASD5720</strain>
    </source>
</reference>
<feature type="transmembrane region" description="Helical" evidence="8">
    <location>
        <begin position="67"/>
        <end position="90"/>
    </location>
</feature>
<evidence type="ECO:0000256" key="5">
    <source>
        <dbReference type="ARBA" id="ARBA00022989"/>
    </source>
</evidence>
<dbReference type="GO" id="GO:1905039">
    <property type="term" value="P:carboxylic acid transmembrane transport"/>
    <property type="evidence" value="ECO:0007669"/>
    <property type="project" value="UniProtKB-ARBA"/>
</dbReference>
<feature type="transmembrane region" description="Helical" evidence="8">
    <location>
        <begin position="428"/>
        <end position="450"/>
    </location>
</feature>
<feature type="transmembrane region" description="Helical" evidence="8">
    <location>
        <begin position="157"/>
        <end position="180"/>
    </location>
</feature>
<dbReference type="InterPro" id="IPR001898">
    <property type="entry name" value="SLC13A/DASS"/>
</dbReference>
<name>A0A949JZ33_9FIRM</name>
<accession>A0A949JZ33</accession>
<feature type="transmembrane region" description="Helical" evidence="8">
    <location>
        <begin position="335"/>
        <end position="358"/>
    </location>
</feature>
<evidence type="ECO:0000256" key="7">
    <source>
        <dbReference type="ARBA" id="ARBA00031174"/>
    </source>
</evidence>
<evidence type="ECO:0000256" key="6">
    <source>
        <dbReference type="ARBA" id="ARBA00023136"/>
    </source>
</evidence>
<dbReference type="EMBL" id="JAHQCW010000018">
    <property type="protein sequence ID" value="MBU9737234.1"/>
    <property type="molecule type" value="Genomic_DNA"/>
</dbReference>